<dbReference type="Pfam" id="PF02979">
    <property type="entry name" value="NHase_alpha"/>
    <property type="match status" value="1"/>
</dbReference>
<dbReference type="RefSeq" id="WP_112294595.1">
    <property type="nucleotide sequence ID" value="NZ_CBCSBS010000001.1"/>
</dbReference>
<dbReference type="Proteomes" id="UP000248592">
    <property type="component" value="Chromosome"/>
</dbReference>
<feature type="domain" description="Nitrile hydratase alpha/Thiocyanate hydrolase gamma" evidence="8">
    <location>
        <begin position="35"/>
        <end position="214"/>
    </location>
</feature>
<organism evidence="9 10">
    <name type="scientific">Polynucleobacter paneuropaeus</name>
    <dbReference type="NCBI Taxonomy" id="2527775"/>
    <lineage>
        <taxon>Bacteria</taxon>
        <taxon>Pseudomonadati</taxon>
        <taxon>Pseudomonadota</taxon>
        <taxon>Betaproteobacteria</taxon>
        <taxon>Burkholderiales</taxon>
        <taxon>Burkholderiaceae</taxon>
        <taxon>Polynucleobacter</taxon>
    </lineage>
</organism>
<evidence type="ECO:0000313" key="10">
    <source>
        <dbReference type="Proteomes" id="UP000248592"/>
    </source>
</evidence>
<feature type="region of interest" description="Disordered" evidence="7">
    <location>
        <begin position="1"/>
        <end position="27"/>
    </location>
</feature>
<evidence type="ECO:0000256" key="4">
    <source>
        <dbReference type="ARBA" id="ARBA00023239"/>
    </source>
</evidence>
<dbReference type="GO" id="GO:0018822">
    <property type="term" value="F:nitrile hydratase activity"/>
    <property type="evidence" value="ECO:0007669"/>
    <property type="project" value="UniProtKB-EC"/>
</dbReference>
<dbReference type="SUPFAM" id="SSF56209">
    <property type="entry name" value="Nitrile hydratase alpha chain"/>
    <property type="match status" value="1"/>
</dbReference>
<feature type="binding site" evidence="6">
    <location>
        <position position="127"/>
    </location>
    <ligand>
        <name>Fe(3+)</name>
        <dbReference type="ChEBI" id="CHEBI:29034"/>
    </ligand>
</feature>
<dbReference type="GO" id="GO:0046914">
    <property type="term" value="F:transition metal ion binding"/>
    <property type="evidence" value="ECO:0007669"/>
    <property type="project" value="InterPro"/>
</dbReference>
<evidence type="ECO:0000256" key="3">
    <source>
        <dbReference type="ARBA" id="ARBA00022723"/>
    </source>
</evidence>
<name>A0A2Z4JS20_9BURK</name>
<dbReference type="NCBIfam" id="TIGR01323">
    <property type="entry name" value="nitrile_alph"/>
    <property type="match status" value="1"/>
</dbReference>
<comment type="similarity">
    <text evidence="1">Belongs to the nitrile hydratase subunit alpha family.</text>
</comment>
<evidence type="ECO:0000256" key="6">
    <source>
        <dbReference type="PIRSR" id="PIRSR001426-1"/>
    </source>
</evidence>
<evidence type="ECO:0000259" key="8">
    <source>
        <dbReference type="Pfam" id="PF02979"/>
    </source>
</evidence>
<feature type="binding site" evidence="6">
    <location>
        <position position="128"/>
    </location>
    <ligand>
        <name>Fe(3+)</name>
        <dbReference type="ChEBI" id="CHEBI:29034"/>
    </ligand>
</feature>
<reference evidence="10" key="1">
    <citation type="submission" date="2018-06" db="EMBL/GenBank/DDBJ databases">
        <title>Description of a new Polynucleobacter species.</title>
        <authorList>
            <person name="Hahn M.W."/>
        </authorList>
    </citation>
    <scope>NUCLEOTIDE SEQUENCE [LARGE SCALE GENOMIC DNA]</scope>
    <source>
        <strain evidence="10">MG-25-Pas1-D2</strain>
    </source>
</reference>
<dbReference type="InterPro" id="IPR023900">
    <property type="entry name" value="CN_Hdrtase_asu/SCN_Hdrlase_gsu"/>
</dbReference>
<comment type="catalytic activity">
    <reaction evidence="5">
        <text>an aliphatic primary amide = an aliphatic nitrile + H2O</text>
        <dbReference type="Rhea" id="RHEA:12673"/>
        <dbReference type="ChEBI" id="CHEBI:15377"/>
        <dbReference type="ChEBI" id="CHEBI:65285"/>
        <dbReference type="ChEBI" id="CHEBI:80291"/>
        <dbReference type="EC" id="4.2.1.84"/>
    </reaction>
</comment>
<dbReference type="InterPro" id="IPR036648">
    <property type="entry name" value="CN_Hdrase_a/SCN_Hdrase_g_sf"/>
</dbReference>
<evidence type="ECO:0000256" key="2">
    <source>
        <dbReference type="ARBA" id="ARBA00013079"/>
    </source>
</evidence>
<dbReference type="EC" id="4.2.1.84" evidence="2"/>
<proteinExistence type="inferred from homology"/>
<keyword evidence="4 9" id="KW-0456">Lyase</keyword>
<feature type="binding site" evidence="6">
    <location>
        <position position="124"/>
    </location>
    <ligand>
        <name>Fe(3+)</name>
        <dbReference type="ChEBI" id="CHEBI:29034"/>
    </ligand>
</feature>
<feature type="binding site" evidence="6">
    <location>
        <position position="129"/>
    </location>
    <ligand>
        <name>Fe(3+)</name>
        <dbReference type="ChEBI" id="CHEBI:29034"/>
    </ligand>
</feature>
<dbReference type="InterPro" id="IPR018141">
    <property type="entry name" value="Nitrile_hydratase_asu"/>
</dbReference>
<keyword evidence="6" id="KW-0408">Iron</keyword>
<evidence type="ECO:0000256" key="7">
    <source>
        <dbReference type="SAM" id="MobiDB-lite"/>
    </source>
</evidence>
<dbReference type="PIRSF" id="PIRSF001426">
    <property type="entry name" value="NHase_alpha"/>
    <property type="match status" value="1"/>
</dbReference>
<sequence>MTVPDHHDHDHKHDHDHDHTHPGVTKDEEPYGYYATLELAVRELLIEARLITADEHRRQIEILDSRSPVLGAKIVARAWTDPEFKKRLLADGSAACEELGITMYDGAHLIVHENTPQVHNMVVCTLCSCYPRPVLGLPPDWYKNKQYRARAVKEPRAVLKEFGTTIPDQVSIHVHDSNANMRYLILPLRPAGTEHLTEEELASLVTRDAMIGVTIVKSSLVQTNRGQA</sequence>
<dbReference type="Gene3D" id="3.90.330.10">
    <property type="entry name" value="Nitrile hydratase alpha /Thiocyanate hydrolase gamma"/>
    <property type="match status" value="1"/>
</dbReference>
<dbReference type="EMBL" id="CP030085">
    <property type="protein sequence ID" value="AWW49665.1"/>
    <property type="molecule type" value="Genomic_DNA"/>
</dbReference>
<accession>A0A2Z4JS20</accession>
<keyword evidence="3 6" id="KW-0479">Metal-binding</keyword>
<protein>
    <recommendedName>
        <fullName evidence="2">nitrile hydratase</fullName>
        <ecNumber evidence="2">4.2.1.84</ecNumber>
    </recommendedName>
</protein>
<gene>
    <name evidence="9" type="primary">nthA</name>
    <name evidence="9" type="ORF">Pas1_04270</name>
</gene>
<evidence type="ECO:0000256" key="1">
    <source>
        <dbReference type="ARBA" id="ARBA00009363"/>
    </source>
</evidence>
<evidence type="ECO:0000313" key="9">
    <source>
        <dbReference type="EMBL" id="AWW49665.1"/>
    </source>
</evidence>
<evidence type="ECO:0000256" key="5">
    <source>
        <dbReference type="ARBA" id="ARBA00044877"/>
    </source>
</evidence>
<dbReference type="InterPro" id="IPR004232">
    <property type="entry name" value="CN_Hdrtase_a/SCN_Hdrlase_g"/>
</dbReference>
<dbReference type="AlphaFoldDB" id="A0A2Z4JS20"/>